<dbReference type="InterPro" id="IPR036291">
    <property type="entry name" value="NAD(P)-bd_dom_sf"/>
</dbReference>
<organism evidence="3 4">
    <name type="scientific">Hymenoscyphus albidus</name>
    <dbReference type="NCBI Taxonomy" id="595503"/>
    <lineage>
        <taxon>Eukaryota</taxon>
        <taxon>Fungi</taxon>
        <taxon>Dikarya</taxon>
        <taxon>Ascomycota</taxon>
        <taxon>Pezizomycotina</taxon>
        <taxon>Leotiomycetes</taxon>
        <taxon>Helotiales</taxon>
        <taxon>Helotiaceae</taxon>
        <taxon>Hymenoscyphus</taxon>
    </lineage>
</organism>
<keyword evidence="2" id="KW-0560">Oxidoreductase</keyword>
<comment type="caution">
    <text evidence="3">The sequence shown here is derived from an EMBL/GenBank/DDBJ whole genome shotgun (WGS) entry which is preliminary data.</text>
</comment>
<evidence type="ECO:0000313" key="3">
    <source>
        <dbReference type="EMBL" id="CAG8973629.1"/>
    </source>
</evidence>
<dbReference type="GO" id="GO:0016616">
    <property type="term" value="F:oxidoreductase activity, acting on the CH-OH group of donors, NAD or NADP as acceptor"/>
    <property type="evidence" value="ECO:0007669"/>
    <property type="project" value="TreeGrafter"/>
</dbReference>
<evidence type="ECO:0000256" key="2">
    <source>
        <dbReference type="ARBA" id="ARBA00023002"/>
    </source>
</evidence>
<dbReference type="EMBL" id="CAJVRM010000077">
    <property type="protein sequence ID" value="CAG8973629.1"/>
    <property type="molecule type" value="Genomic_DNA"/>
</dbReference>
<dbReference type="Gene3D" id="3.40.50.720">
    <property type="entry name" value="NAD(P)-binding Rossmann-like Domain"/>
    <property type="match status" value="1"/>
</dbReference>
<evidence type="ECO:0000256" key="1">
    <source>
        <dbReference type="ARBA" id="ARBA00006484"/>
    </source>
</evidence>
<dbReference type="CDD" id="cd05233">
    <property type="entry name" value="SDR_c"/>
    <property type="match status" value="1"/>
</dbReference>
<sequence>MPPPRGTNNVLEGPGDMDDLPLSFISWAAPASDYDVTSKVHSDTYPEISPLTIPATEKSVFVVGASRGIGLAIAISFAQSGASQIALGARSNLSAVKEAVLSAAEKANRPAPKVICVNIDITSESSVQDDASAVEKEFGNLDILLINSGVIGSMKRIVDSNSDEWWETWMVNVRGGDKTIITTSSVGAHLTGDGLSDYQMTKTAQIRLMDFVSVEYGDQGIVSYYIHPGNVPTDMIGGSEGIEKFGLTEVFTETPELAGDTLVFLTREKRSWLTGRYVNVMWDMPELMGKKDYIVKGNKLKVKLDF</sequence>
<dbReference type="Pfam" id="PF13561">
    <property type="entry name" value="adh_short_C2"/>
    <property type="match status" value="1"/>
</dbReference>
<dbReference type="AlphaFoldDB" id="A0A9N9LJS7"/>
<dbReference type="Pfam" id="PF00106">
    <property type="entry name" value="adh_short"/>
    <property type="match status" value="1"/>
</dbReference>
<comment type="similarity">
    <text evidence="1">Belongs to the short-chain dehydrogenases/reductases (SDR) family.</text>
</comment>
<dbReference type="OrthoDB" id="1933717at2759"/>
<name>A0A9N9LJS7_9HELO</name>
<evidence type="ECO:0000313" key="4">
    <source>
        <dbReference type="Proteomes" id="UP000701801"/>
    </source>
</evidence>
<protein>
    <recommendedName>
        <fullName evidence="5">NAD(P)-binding protein</fullName>
    </recommendedName>
</protein>
<dbReference type="Proteomes" id="UP000701801">
    <property type="component" value="Unassembled WGS sequence"/>
</dbReference>
<evidence type="ECO:0008006" key="5">
    <source>
        <dbReference type="Google" id="ProtNLM"/>
    </source>
</evidence>
<dbReference type="SUPFAM" id="SSF51735">
    <property type="entry name" value="NAD(P)-binding Rossmann-fold domains"/>
    <property type="match status" value="1"/>
</dbReference>
<accession>A0A9N9LJS7</accession>
<dbReference type="InterPro" id="IPR002347">
    <property type="entry name" value="SDR_fam"/>
</dbReference>
<dbReference type="PRINTS" id="PR00081">
    <property type="entry name" value="GDHRDH"/>
</dbReference>
<dbReference type="PANTHER" id="PTHR42760:SF37">
    <property type="entry name" value="CLAVALDEHYDE DEHYDROGENASE"/>
    <property type="match status" value="1"/>
</dbReference>
<keyword evidence="4" id="KW-1185">Reference proteome</keyword>
<proteinExistence type="inferred from homology"/>
<gene>
    <name evidence="3" type="ORF">HYALB_00002194</name>
</gene>
<dbReference type="PANTHER" id="PTHR42760">
    <property type="entry name" value="SHORT-CHAIN DEHYDROGENASES/REDUCTASES FAMILY MEMBER"/>
    <property type="match status" value="1"/>
</dbReference>
<reference evidence="3" key="1">
    <citation type="submission" date="2021-07" db="EMBL/GenBank/DDBJ databases">
        <authorList>
            <person name="Durling M."/>
        </authorList>
    </citation>
    <scope>NUCLEOTIDE SEQUENCE</scope>
</reference>